<dbReference type="Pfam" id="PF14305">
    <property type="entry name" value="ATPgrasp_TupA"/>
    <property type="match status" value="1"/>
</dbReference>
<dbReference type="RefSeq" id="WP_049254996.1">
    <property type="nucleotide sequence ID" value="NZ_CAXOLA010000004.1"/>
</dbReference>
<dbReference type="AlphaFoldDB" id="D9YZ35"/>
<accession>D9YZ35</accession>
<dbReference type="InterPro" id="IPR029465">
    <property type="entry name" value="ATPgrasp_TupA"/>
</dbReference>
<keyword evidence="1" id="KW-0812">Transmembrane</keyword>
<reference evidence="2" key="1">
    <citation type="journal article" date="2010" name="Appl. Environ. Microbiol.">
        <title>Molecular and genetic analyses of the putative Proteus O antigen gene locus.</title>
        <authorList>
            <person name="Wang Q."/>
            <person name="Torzewska A."/>
            <person name="Ruan X."/>
            <person name="Wang X."/>
            <person name="Rozalski A."/>
            <person name="Shao Z."/>
            <person name="Guo X."/>
            <person name="Zhou H."/>
            <person name="Feng L."/>
            <person name="Wang L."/>
        </authorList>
    </citation>
    <scope>NUCLEOTIDE SEQUENCE</scope>
    <source>
        <strain evidence="2">Prk 50/57</strain>
    </source>
</reference>
<evidence type="ECO:0000313" key="2">
    <source>
        <dbReference type="EMBL" id="ADL32322.1"/>
    </source>
</evidence>
<evidence type="ECO:0000256" key="1">
    <source>
        <dbReference type="SAM" id="Phobius"/>
    </source>
</evidence>
<proteinExistence type="predicted"/>
<gene>
    <name evidence="2" type="primary">wemR</name>
</gene>
<name>D9YZ35_PROMI</name>
<keyword evidence="1" id="KW-1133">Transmembrane helix</keyword>
<dbReference type="EMBL" id="GU254062">
    <property type="protein sequence ID" value="ADL32322.1"/>
    <property type="molecule type" value="Genomic_DNA"/>
</dbReference>
<protein>
    <submittedName>
        <fullName evidence="2">WemR</fullName>
    </submittedName>
</protein>
<sequence>MKKLKKYLTRKKKENYIIFSIYYFIKVTSSIFISDSLYRKYIFKRKYKRKLNLKKPTSFNEKIHYRILNDHNPIYTKLADKLLVRDYVREKIGEKYLIKLINHYNTPSEINFNTLPKSFVLKCNHDVGSVMIINDKSKINEKAIKKKLKIALKNNIYYQNREWHYKNIKPKIICEELINIFPHNKKNYPEDYKIHCFNGIPRYIELQFSRFSHDRRINIYDFNWNLQPFLMGYKNTNESIEKPKKLQEIYNISKTLSADFDYCRVDFYITPDDSIYFGELTFTPCNGMDDFYPNEWDYLFGKEWIIDDSRK</sequence>
<keyword evidence="1" id="KW-0472">Membrane</keyword>
<organism evidence="2">
    <name type="scientific">Proteus mirabilis</name>
    <dbReference type="NCBI Taxonomy" id="584"/>
    <lineage>
        <taxon>Bacteria</taxon>
        <taxon>Pseudomonadati</taxon>
        <taxon>Pseudomonadota</taxon>
        <taxon>Gammaproteobacteria</taxon>
        <taxon>Enterobacterales</taxon>
        <taxon>Morganellaceae</taxon>
        <taxon>Proteus</taxon>
    </lineage>
</organism>
<dbReference type="PATRIC" id="fig|584.131.peg.103"/>
<feature type="transmembrane region" description="Helical" evidence="1">
    <location>
        <begin position="16"/>
        <end position="38"/>
    </location>
</feature>